<keyword evidence="2" id="KW-1185">Reference proteome</keyword>
<organism evidence="3">
    <name type="scientific">Anisakis simplex</name>
    <name type="common">Herring worm</name>
    <dbReference type="NCBI Taxonomy" id="6269"/>
    <lineage>
        <taxon>Eukaryota</taxon>
        <taxon>Metazoa</taxon>
        <taxon>Ecdysozoa</taxon>
        <taxon>Nematoda</taxon>
        <taxon>Chromadorea</taxon>
        <taxon>Rhabditida</taxon>
        <taxon>Spirurina</taxon>
        <taxon>Ascaridomorpha</taxon>
        <taxon>Ascaridoidea</taxon>
        <taxon>Anisakidae</taxon>
        <taxon>Anisakis</taxon>
        <taxon>Anisakis simplex complex</taxon>
    </lineage>
</organism>
<evidence type="ECO:0000313" key="1">
    <source>
        <dbReference type="EMBL" id="VDK55910.1"/>
    </source>
</evidence>
<proteinExistence type="predicted"/>
<dbReference type="EMBL" id="UYRR01032520">
    <property type="protein sequence ID" value="VDK55910.1"/>
    <property type="molecule type" value="Genomic_DNA"/>
</dbReference>
<dbReference type="WBParaSite" id="ASIM_0001632801-mRNA-1">
    <property type="protein sequence ID" value="ASIM_0001632801-mRNA-1"/>
    <property type="gene ID" value="ASIM_0001632801"/>
</dbReference>
<evidence type="ECO:0000313" key="2">
    <source>
        <dbReference type="Proteomes" id="UP000267096"/>
    </source>
</evidence>
<accession>A0A0M3K5T7</accession>
<reference evidence="3" key="1">
    <citation type="submission" date="2017-02" db="UniProtKB">
        <authorList>
            <consortium name="WormBaseParasite"/>
        </authorList>
    </citation>
    <scope>IDENTIFICATION</scope>
</reference>
<gene>
    <name evidence="1" type="ORF">ASIM_LOCUS15735</name>
</gene>
<protein>
    <submittedName>
        <fullName evidence="1 3">Uncharacterized protein</fullName>
    </submittedName>
</protein>
<evidence type="ECO:0000313" key="3">
    <source>
        <dbReference type="WBParaSite" id="ASIM_0001632801-mRNA-1"/>
    </source>
</evidence>
<dbReference type="Proteomes" id="UP000267096">
    <property type="component" value="Unassembled WGS sequence"/>
</dbReference>
<dbReference type="AlphaFoldDB" id="A0A0M3K5T7"/>
<name>A0A0M3K5T7_ANISI</name>
<reference evidence="1 2" key="2">
    <citation type="submission" date="2018-11" db="EMBL/GenBank/DDBJ databases">
        <authorList>
            <consortium name="Pathogen Informatics"/>
        </authorList>
    </citation>
    <scope>NUCLEOTIDE SEQUENCE [LARGE SCALE GENOMIC DNA]</scope>
</reference>
<sequence>MDYYEAGYQFRVHHSDMVTDEEDSRDSGMNKTFDMENLCELKIDELCSDLNDIENRADQFLRRRIKANRGDASTSSTVYNSDCMISQTPIFNRHLSRKRKCGQQIEYCERIKKTKLLTHTQEQQTEIHLNKNQELCHPLKAIATAKPFQRAFSTSAIETSSSSRHHLYNTSQNNEFELPKLLEVVSALNSIQFNRLPAIFSISK</sequence>